<feature type="compositionally biased region" description="Basic and acidic residues" evidence="2">
    <location>
        <begin position="84"/>
        <end position="95"/>
    </location>
</feature>
<proteinExistence type="predicted"/>
<feature type="domain" description="CSD" evidence="4">
    <location>
        <begin position="2"/>
        <end position="68"/>
    </location>
</feature>
<dbReference type="Gene3D" id="2.40.50.140">
    <property type="entry name" value="Nucleic acid-binding proteins"/>
    <property type="match status" value="1"/>
</dbReference>
<keyword evidence="6" id="KW-1185">Reference proteome</keyword>
<dbReference type="SUPFAM" id="SSF50249">
    <property type="entry name" value="Nucleic acid-binding proteins"/>
    <property type="match status" value="1"/>
</dbReference>
<dbReference type="SMART" id="SM00357">
    <property type="entry name" value="CSP"/>
    <property type="match status" value="1"/>
</dbReference>
<name>A0A059KM06_9BURK</name>
<dbReference type="Pfam" id="PF06961">
    <property type="entry name" value="DUF1294"/>
    <property type="match status" value="1"/>
</dbReference>
<comment type="subcellular location">
    <subcellularLocation>
        <location evidence="1">Cytoplasm</location>
    </subcellularLocation>
</comment>
<evidence type="ECO:0000256" key="1">
    <source>
        <dbReference type="RuleBase" id="RU000408"/>
    </source>
</evidence>
<dbReference type="InterPro" id="IPR002059">
    <property type="entry name" value="CSP_DNA-bd"/>
</dbReference>
<dbReference type="EMBL" id="AZRA01000053">
    <property type="protein sequence ID" value="KDB52249.1"/>
    <property type="molecule type" value="Genomic_DNA"/>
</dbReference>
<dbReference type="GO" id="GO:0005829">
    <property type="term" value="C:cytosol"/>
    <property type="evidence" value="ECO:0007669"/>
    <property type="project" value="UniProtKB-ARBA"/>
</dbReference>
<evidence type="ECO:0000259" key="4">
    <source>
        <dbReference type="PROSITE" id="PS51857"/>
    </source>
</evidence>
<evidence type="ECO:0000256" key="3">
    <source>
        <dbReference type="SAM" id="Phobius"/>
    </source>
</evidence>
<sequence>MRRQGVIQRWDDSKGFGFIRPHDGGPDLFVHASACQLRQKQRPAPGTEVSFETGRGRDGRPQAVEVLPRHGWPVVDALPAGAVEQRRRNADEARKTPPPRAASAGSERPQRGGGPSAAVAGLSIAALLLVLIAATTSHRLPGWIWAWHAAASLLCFALYAADKSAARAGRWRTPESTLLTVGLIGGWPGGLAAQHLLRHKSVKPSFRAAFHLTVLVQLAALSWLAWKGLRL</sequence>
<dbReference type="InterPro" id="IPR011129">
    <property type="entry name" value="CSD"/>
</dbReference>
<reference evidence="5 6" key="1">
    <citation type="journal article" date="2014" name="FEMS Microbiol. Ecol.">
        <title>Sphaerotilus natans encrusted with nanoball-shaped Fe(III) oxide minerals formed by nitrate-reducing mixotrophic Fe(II) oxidation.</title>
        <authorList>
            <person name="Park S."/>
            <person name="Kim D.H."/>
            <person name="Lee J.H."/>
            <person name="Hur H.G."/>
        </authorList>
    </citation>
    <scope>NUCLEOTIDE SEQUENCE [LARGE SCALE GENOMIC DNA]</scope>
    <source>
        <strain evidence="5 6">DSM 6575</strain>
    </source>
</reference>
<gene>
    <name evidence="5" type="ORF">X805_21570</name>
</gene>
<dbReference type="CDD" id="cd04458">
    <property type="entry name" value="CSP_CDS"/>
    <property type="match status" value="1"/>
</dbReference>
<dbReference type="PROSITE" id="PS51857">
    <property type="entry name" value="CSD_2"/>
    <property type="match status" value="1"/>
</dbReference>
<organism evidence="5 6">
    <name type="scientific">Sphaerotilus natans subsp. natans DSM 6575</name>
    <dbReference type="NCBI Taxonomy" id="1286631"/>
    <lineage>
        <taxon>Bacteria</taxon>
        <taxon>Pseudomonadati</taxon>
        <taxon>Pseudomonadota</taxon>
        <taxon>Betaproteobacteria</taxon>
        <taxon>Burkholderiales</taxon>
        <taxon>Sphaerotilaceae</taxon>
        <taxon>Sphaerotilus</taxon>
    </lineage>
</organism>
<dbReference type="GO" id="GO:0003676">
    <property type="term" value="F:nucleic acid binding"/>
    <property type="evidence" value="ECO:0007669"/>
    <property type="project" value="InterPro"/>
</dbReference>
<dbReference type="PANTHER" id="PTHR46565">
    <property type="entry name" value="COLD SHOCK DOMAIN PROTEIN 2"/>
    <property type="match status" value="1"/>
</dbReference>
<feature type="transmembrane region" description="Helical" evidence="3">
    <location>
        <begin position="208"/>
        <end position="226"/>
    </location>
</feature>
<dbReference type="InterPro" id="IPR012340">
    <property type="entry name" value="NA-bd_OB-fold"/>
</dbReference>
<dbReference type="Pfam" id="PF00313">
    <property type="entry name" value="CSD"/>
    <property type="match status" value="1"/>
</dbReference>
<keyword evidence="3" id="KW-0472">Membrane</keyword>
<keyword evidence="3" id="KW-1133">Transmembrane helix</keyword>
<evidence type="ECO:0000256" key="2">
    <source>
        <dbReference type="SAM" id="MobiDB-lite"/>
    </source>
</evidence>
<dbReference type="STRING" id="34103.SAMN05421778_104261"/>
<comment type="caution">
    <text evidence="5">The sequence shown here is derived from an EMBL/GenBank/DDBJ whole genome shotgun (WGS) entry which is preliminary data.</text>
</comment>
<dbReference type="InterPro" id="IPR010718">
    <property type="entry name" value="DUF1294"/>
</dbReference>
<accession>A0A059KM06</accession>
<dbReference type="PROSITE" id="PS00352">
    <property type="entry name" value="CSD_1"/>
    <property type="match status" value="1"/>
</dbReference>
<keyword evidence="3" id="KW-0812">Transmembrane</keyword>
<dbReference type="RefSeq" id="WP_037481652.1">
    <property type="nucleotide sequence ID" value="NZ_AZRA01000053.1"/>
</dbReference>
<evidence type="ECO:0000313" key="5">
    <source>
        <dbReference type="EMBL" id="KDB52249.1"/>
    </source>
</evidence>
<dbReference type="PANTHER" id="PTHR46565:SF20">
    <property type="entry name" value="COLD SHOCK DOMAIN-CONTAINING PROTEIN 4"/>
    <property type="match status" value="1"/>
</dbReference>
<feature type="transmembrane region" description="Helical" evidence="3">
    <location>
        <begin position="117"/>
        <end position="136"/>
    </location>
</feature>
<feature type="region of interest" description="Disordered" evidence="2">
    <location>
        <begin position="38"/>
        <end position="61"/>
    </location>
</feature>
<dbReference type="AlphaFoldDB" id="A0A059KM06"/>
<feature type="transmembrane region" description="Helical" evidence="3">
    <location>
        <begin position="142"/>
        <end position="161"/>
    </location>
</feature>
<dbReference type="InterPro" id="IPR019844">
    <property type="entry name" value="CSD_CS"/>
</dbReference>
<dbReference type="eggNOG" id="COG3326">
    <property type="taxonomic scope" value="Bacteria"/>
</dbReference>
<dbReference type="Proteomes" id="UP000026714">
    <property type="component" value="Unassembled WGS sequence"/>
</dbReference>
<protein>
    <recommendedName>
        <fullName evidence="4">CSD domain-containing protein</fullName>
    </recommendedName>
</protein>
<evidence type="ECO:0000313" key="6">
    <source>
        <dbReference type="Proteomes" id="UP000026714"/>
    </source>
</evidence>
<feature type="region of interest" description="Disordered" evidence="2">
    <location>
        <begin position="78"/>
        <end position="115"/>
    </location>
</feature>